<dbReference type="GO" id="GO:0031594">
    <property type="term" value="C:neuromuscular junction"/>
    <property type="evidence" value="ECO:0007669"/>
    <property type="project" value="TreeGrafter"/>
</dbReference>
<name>A0A0P7UMM2_SCLFO</name>
<gene>
    <name evidence="9" type="ORF">Z043_111137</name>
</gene>
<evidence type="ECO:0000313" key="10">
    <source>
        <dbReference type="Proteomes" id="UP000034805"/>
    </source>
</evidence>
<feature type="compositionally biased region" description="Polar residues" evidence="7">
    <location>
        <begin position="206"/>
        <end position="221"/>
    </location>
</feature>
<reference evidence="9 10" key="1">
    <citation type="submission" date="2015-08" db="EMBL/GenBank/DDBJ databases">
        <title>The genome of the Asian arowana (Scleropages formosus).</title>
        <authorList>
            <person name="Tan M.H."/>
            <person name="Gan H.M."/>
            <person name="Croft L.J."/>
            <person name="Austin C.M."/>
        </authorList>
    </citation>
    <scope>NUCLEOTIDE SEQUENCE [LARGE SCALE GENOMIC DNA]</scope>
    <source>
        <strain evidence="9">Aro1</strain>
    </source>
</reference>
<dbReference type="STRING" id="113540.ENSSFOP00015062018"/>
<dbReference type="Pfam" id="PF01284">
    <property type="entry name" value="MARVEL"/>
    <property type="match status" value="1"/>
</dbReference>
<dbReference type="PANTHER" id="PTHR10838:SF19">
    <property type="entry name" value="SYNAPTOGYRIN-2 LIKE PROTEIN-RELATED"/>
    <property type="match status" value="1"/>
</dbReference>
<dbReference type="InterPro" id="IPR008253">
    <property type="entry name" value="Marvel"/>
</dbReference>
<evidence type="ECO:0000256" key="7">
    <source>
        <dbReference type="SAM" id="MobiDB-lite"/>
    </source>
</evidence>
<comment type="caution">
    <text evidence="9">The sequence shown here is derived from an EMBL/GenBank/DDBJ whole genome shotgun (WGS) entry which is preliminary data.</text>
</comment>
<feature type="transmembrane region" description="Helical" evidence="6">
    <location>
        <begin position="152"/>
        <end position="170"/>
    </location>
</feature>
<evidence type="ECO:0000313" key="9">
    <source>
        <dbReference type="EMBL" id="KPP70062.1"/>
    </source>
</evidence>
<feature type="domain" description="MARVEL" evidence="8">
    <location>
        <begin position="23"/>
        <end position="174"/>
    </location>
</feature>
<feature type="transmembrane region" description="Helical" evidence="6">
    <location>
        <begin position="107"/>
        <end position="132"/>
    </location>
</feature>
<feature type="region of interest" description="Disordered" evidence="7">
    <location>
        <begin position="188"/>
        <end position="232"/>
    </location>
</feature>
<dbReference type="PANTHER" id="PTHR10838">
    <property type="entry name" value="SYNAPTOGYRIN"/>
    <property type="match status" value="1"/>
</dbReference>
<dbReference type="AlphaFoldDB" id="A0A0P7UMM2"/>
<evidence type="ECO:0000256" key="5">
    <source>
        <dbReference type="ARBA" id="ARBA00023136"/>
    </source>
</evidence>
<evidence type="ECO:0000256" key="3">
    <source>
        <dbReference type="ARBA" id="ARBA00022692"/>
    </source>
</evidence>
<accession>A0A0P7UMM2</accession>
<evidence type="ECO:0000256" key="4">
    <source>
        <dbReference type="ARBA" id="ARBA00022989"/>
    </source>
</evidence>
<evidence type="ECO:0000256" key="2">
    <source>
        <dbReference type="ARBA" id="ARBA00010252"/>
    </source>
</evidence>
<keyword evidence="4 6" id="KW-1133">Transmembrane helix</keyword>
<comment type="subcellular location">
    <subcellularLocation>
        <location evidence="1 6">Membrane</location>
        <topology evidence="1 6">Multi-pass membrane protein</topology>
    </subcellularLocation>
</comment>
<evidence type="ECO:0000256" key="6">
    <source>
        <dbReference type="PIRNR" id="PIRNR011282"/>
    </source>
</evidence>
<dbReference type="InterPro" id="IPR016579">
    <property type="entry name" value="Synaptogyrin"/>
</dbReference>
<comment type="similarity">
    <text evidence="2 6">Belongs to the synaptogyrin family.</text>
</comment>
<keyword evidence="3 6" id="KW-0812">Transmembrane</keyword>
<dbReference type="GO" id="GO:0030672">
    <property type="term" value="C:synaptic vesicle membrane"/>
    <property type="evidence" value="ECO:0007669"/>
    <property type="project" value="TreeGrafter"/>
</dbReference>
<evidence type="ECO:0000256" key="1">
    <source>
        <dbReference type="ARBA" id="ARBA00004141"/>
    </source>
</evidence>
<sequence length="232" mass="25771">MDSAPSSAFGASLAGGDFDFAGFLRRPQTVVRIVSWVFAIVVFGCITAEGYINPTIYDKEVRCMFNQNDSACHYAVGVGVLAFLACVAFFVLDIYFSQMSNVNQRKYVVTVDLVFSGVWTFLWFVCFCLLANQWSYTQNVELIPGDAARATIAFAFFSIIAWALLTYFAVKRYRQGVEDFVQNFGDPATNNATPYPPSYPEYPTGGTDSYQQPPFTTSTDPQAEGGYRAPVY</sequence>
<feature type="transmembrane region" description="Helical" evidence="6">
    <location>
        <begin position="33"/>
        <end position="53"/>
    </location>
</feature>
<dbReference type="EMBL" id="JARO02003654">
    <property type="protein sequence ID" value="KPP70062.1"/>
    <property type="molecule type" value="Genomic_DNA"/>
</dbReference>
<dbReference type="PIRSF" id="PIRSF011282">
    <property type="entry name" value="Synaptogyrin"/>
    <property type="match status" value="1"/>
</dbReference>
<organism evidence="9 10">
    <name type="scientific">Scleropages formosus</name>
    <name type="common">Asian bonytongue</name>
    <name type="synonym">Osteoglossum formosum</name>
    <dbReference type="NCBI Taxonomy" id="113540"/>
    <lineage>
        <taxon>Eukaryota</taxon>
        <taxon>Metazoa</taxon>
        <taxon>Chordata</taxon>
        <taxon>Craniata</taxon>
        <taxon>Vertebrata</taxon>
        <taxon>Euteleostomi</taxon>
        <taxon>Actinopterygii</taxon>
        <taxon>Neopterygii</taxon>
        <taxon>Teleostei</taxon>
        <taxon>Osteoglossocephala</taxon>
        <taxon>Osteoglossomorpha</taxon>
        <taxon>Osteoglossiformes</taxon>
        <taxon>Osteoglossidae</taxon>
        <taxon>Scleropages</taxon>
    </lineage>
</organism>
<proteinExistence type="inferred from homology"/>
<evidence type="ECO:0000259" key="8">
    <source>
        <dbReference type="PROSITE" id="PS51225"/>
    </source>
</evidence>
<dbReference type="PROSITE" id="PS51225">
    <property type="entry name" value="MARVEL"/>
    <property type="match status" value="1"/>
</dbReference>
<dbReference type="Proteomes" id="UP000034805">
    <property type="component" value="Unassembled WGS sequence"/>
</dbReference>
<feature type="transmembrane region" description="Helical" evidence="6">
    <location>
        <begin position="73"/>
        <end position="95"/>
    </location>
</feature>
<protein>
    <recommendedName>
        <fullName evidence="6">Synaptogyrin</fullName>
    </recommendedName>
</protein>
<keyword evidence="5 6" id="KW-0472">Membrane</keyword>